<accession>A0A135I4R6</accession>
<feature type="transmembrane region" description="Helical" evidence="4">
    <location>
        <begin position="150"/>
        <end position="168"/>
    </location>
</feature>
<dbReference type="PANTHER" id="PTHR45138">
    <property type="entry name" value="REGULATORY COMPONENTS OF SENSORY TRANSDUCTION SYSTEM"/>
    <property type="match status" value="1"/>
</dbReference>
<organism evidence="6 7">
    <name type="scientific">Enterovibrio coralii</name>
    <dbReference type="NCBI Taxonomy" id="294935"/>
    <lineage>
        <taxon>Bacteria</taxon>
        <taxon>Pseudomonadati</taxon>
        <taxon>Pseudomonadota</taxon>
        <taxon>Gammaproteobacteria</taxon>
        <taxon>Vibrionales</taxon>
        <taxon>Vibrionaceae</taxon>
        <taxon>Enterovibrio</taxon>
    </lineage>
</organism>
<dbReference type="NCBIfam" id="TIGR00254">
    <property type="entry name" value="GGDEF"/>
    <property type="match status" value="1"/>
</dbReference>
<dbReference type="InterPro" id="IPR000160">
    <property type="entry name" value="GGDEF_dom"/>
</dbReference>
<keyword evidence="4" id="KW-1133">Transmembrane helix</keyword>
<dbReference type="RefSeq" id="WP_067419335.1">
    <property type="nucleotide sequence ID" value="NZ_LNTY01000051.1"/>
</dbReference>
<dbReference type="GO" id="GO:0052621">
    <property type="term" value="F:diguanylate cyclase activity"/>
    <property type="evidence" value="ECO:0007669"/>
    <property type="project" value="UniProtKB-EC"/>
</dbReference>
<dbReference type="InterPro" id="IPR043128">
    <property type="entry name" value="Rev_trsase/Diguanyl_cyclase"/>
</dbReference>
<dbReference type="SMART" id="SM00267">
    <property type="entry name" value="GGDEF"/>
    <property type="match status" value="1"/>
</dbReference>
<proteinExistence type="predicted"/>
<dbReference type="Proteomes" id="UP000070529">
    <property type="component" value="Unassembled WGS sequence"/>
</dbReference>
<evidence type="ECO:0000259" key="5">
    <source>
        <dbReference type="PROSITE" id="PS50887"/>
    </source>
</evidence>
<dbReference type="FunFam" id="3.30.70.270:FF:000001">
    <property type="entry name" value="Diguanylate cyclase domain protein"/>
    <property type="match status" value="1"/>
</dbReference>
<dbReference type="InterPro" id="IPR029787">
    <property type="entry name" value="Nucleotide_cyclase"/>
</dbReference>
<feature type="domain" description="GGDEF" evidence="5">
    <location>
        <begin position="470"/>
        <end position="607"/>
    </location>
</feature>
<dbReference type="SUPFAM" id="SSF55781">
    <property type="entry name" value="GAF domain-like"/>
    <property type="match status" value="1"/>
</dbReference>
<sequence length="614" mass="69437">MLKKLLKSHKSIQTRLSVLVLGVSLLFAVVSVSVQLGRNYTQTVEWTTQALEKRTASAVSVITYSLKKDDTDLLVQQLQDLANTPFVSNVHLTSRDGQEFWADNLTKESEVNHHLKYDLVTDGQEIGDLDIYLDLGAIKVVAMKNAAPAGIIYLFEALAVAFLLLLVLKKTFTSRIRALVDSVDSINLSRVSRLTIPQALTDSEDEIGQVARSIQKLHARIRADVIEKKLKERTLKQHKSLLVDEVNARTSEIEWQSQSNKLLADLSLRLLQWHKADVEHDVRLALHQMSLLLNSEQLYWLSFDNDTVRYRASYPQQIPLPVVELNDMYKMKRWLLSSQDVAIVDTHLLDTHAQTEKELLENAGISSLAIFPLTDGRKSFGVIAAANSDKPLVWNDSKKLLFKRFATMLSELTIRERDHQAMTELQEELILANERLRVEAETDELTRLLNRRPFSRLLSASLYDAVDEHSSLTVMMIDIDHFKAYNDIYGHLQGDKALLYVSRAMGLVAKEWNAPLARFGGEEFALLIRGNDQAQAERIAWQLCQNVRDLCIPHQGSSSSGIITISIGGIICYPDENTNSNQLLEMADQCLYKAKRAGRNRAELKRHQVSELSS</sequence>
<dbReference type="Gene3D" id="3.30.450.40">
    <property type="match status" value="1"/>
</dbReference>
<comment type="cofactor">
    <cofactor evidence="1">
        <name>Mg(2+)</name>
        <dbReference type="ChEBI" id="CHEBI:18420"/>
    </cofactor>
</comment>
<keyword evidence="4" id="KW-0812">Transmembrane</keyword>
<dbReference type="Gene3D" id="6.10.340.10">
    <property type="match status" value="1"/>
</dbReference>
<dbReference type="Pfam" id="PF00990">
    <property type="entry name" value="GGDEF"/>
    <property type="match status" value="1"/>
</dbReference>
<dbReference type="Gene3D" id="3.30.70.270">
    <property type="match status" value="1"/>
</dbReference>
<evidence type="ECO:0000313" key="6">
    <source>
        <dbReference type="EMBL" id="KXF80440.1"/>
    </source>
</evidence>
<dbReference type="SUPFAM" id="SSF55073">
    <property type="entry name" value="Nucleotide cyclase"/>
    <property type="match status" value="1"/>
</dbReference>
<dbReference type="STRING" id="294935.ATN88_22055"/>
<dbReference type="InterPro" id="IPR050469">
    <property type="entry name" value="Diguanylate_Cyclase"/>
</dbReference>
<keyword evidence="7" id="KW-1185">Reference proteome</keyword>
<comment type="caution">
    <text evidence="6">The sequence shown here is derived from an EMBL/GenBank/DDBJ whole genome shotgun (WGS) entry which is preliminary data.</text>
</comment>
<evidence type="ECO:0000256" key="3">
    <source>
        <dbReference type="ARBA" id="ARBA00034247"/>
    </source>
</evidence>
<dbReference type="OrthoDB" id="9803824at2"/>
<comment type="catalytic activity">
    <reaction evidence="3">
        <text>2 GTP = 3',3'-c-di-GMP + 2 diphosphate</text>
        <dbReference type="Rhea" id="RHEA:24898"/>
        <dbReference type="ChEBI" id="CHEBI:33019"/>
        <dbReference type="ChEBI" id="CHEBI:37565"/>
        <dbReference type="ChEBI" id="CHEBI:58805"/>
        <dbReference type="EC" id="2.7.7.65"/>
    </reaction>
</comment>
<protein>
    <recommendedName>
        <fullName evidence="2">diguanylate cyclase</fullName>
        <ecNumber evidence="2">2.7.7.65</ecNumber>
    </recommendedName>
</protein>
<evidence type="ECO:0000313" key="7">
    <source>
        <dbReference type="Proteomes" id="UP000070529"/>
    </source>
</evidence>
<evidence type="ECO:0000256" key="4">
    <source>
        <dbReference type="SAM" id="Phobius"/>
    </source>
</evidence>
<name>A0A135I4R6_9GAMM</name>
<dbReference type="EC" id="2.7.7.65" evidence="2"/>
<gene>
    <name evidence="6" type="ORF">ATN88_22055</name>
</gene>
<dbReference type="CDD" id="cd01949">
    <property type="entry name" value="GGDEF"/>
    <property type="match status" value="1"/>
</dbReference>
<evidence type="ECO:0000256" key="2">
    <source>
        <dbReference type="ARBA" id="ARBA00012528"/>
    </source>
</evidence>
<dbReference type="AlphaFoldDB" id="A0A135I4R6"/>
<evidence type="ECO:0000256" key="1">
    <source>
        <dbReference type="ARBA" id="ARBA00001946"/>
    </source>
</evidence>
<keyword evidence="4" id="KW-0472">Membrane</keyword>
<dbReference type="PROSITE" id="PS50887">
    <property type="entry name" value="GGDEF"/>
    <property type="match status" value="1"/>
</dbReference>
<dbReference type="InterPro" id="IPR029016">
    <property type="entry name" value="GAF-like_dom_sf"/>
</dbReference>
<reference evidence="6 7" key="1">
    <citation type="submission" date="2015-11" db="EMBL/GenBank/DDBJ databases">
        <title>Genomic Taxonomy of the Vibrionaceae.</title>
        <authorList>
            <person name="Gomez-Gil B."/>
            <person name="Enciso-Ibarra J."/>
        </authorList>
    </citation>
    <scope>NUCLEOTIDE SEQUENCE [LARGE SCALE GENOMIC DNA]</scope>
    <source>
        <strain evidence="6 7">CAIM 912</strain>
    </source>
</reference>
<dbReference type="InterPro" id="IPR003018">
    <property type="entry name" value="GAF"/>
</dbReference>
<dbReference type="Pfam" id="PF01590">
    <property type="entry name" value="GAF"/>
    <property type="match status" value="1"/>
</dbReference>
<dbReference type="EMBL" id="LNTY01000051">
    <property type="protein sequence ID" value="KXF80440.1"/>
    <property type="molecule type" value="Genomic_DNA"/>
</dbReference>
<dbReference type="PANTHER" id="PTHR45138:SF9">
    <property type="entry name" value="DIGUANYLATE CYCLASE DGCM-RELATED"/>
    <property type="match status" value="1"/>
</dbReference>